<dbReference type="Proteomes" id="UP000646946">
    <property type="component" value="Unassembled WGS sequence"/>
</dbReference>
<dbReference type="AlphaFoldDB" id="A0A832X5Q2"/>
<comment type="caution">
    <text evidence="1">The sequence shown here is derived from an EMBL/GenBank/DDBJ whole genome shotgun (WGS) entry which is preliminary data.</text>
</comment>
<gene>
    <name evidence="1" type="ORF">H1016_00585</name>
</gene>
<proteinExistence type="predicted"/>
<reference evidence="1 2" key="1">
    <citation type="journal article" name="Nat. Commun.">
        <title>Undinarchaeota illuminate DPANN phylogeny and the impact of gene transfer on archaeal evolution.</title>
        <authorList>
            <person name="Dombrowski N."/>
            <person name="Williams T.A."/>
            <person name="Sun J."/>
            <person name="Woodcroft B.J."/>
            <person name="Lee J.H."/>
            <person name="Minh B.Q."/>
            <person name="Rinke C."/>
            <person name="Spang A."/>
        </authorList>
    </citation>
    <scope>NUCLEOTIDE SEQUENCE [LARGE SCALE GENOMIC DNA]</scope>
    <source>
        <strain evidence="1">MAG_bin1129</strain>
    </source>
</reference>
<accession>A0A832X5Q2</accession>
<name>A0A832X5Q2_9ARCH</name>
<sequence>MVEFQTLKAEEVKFGNNNFIEVARKKAVTPEGENEFVAISRGFFAPDGSKRFKRSFTIPDNAEVVDFVCEKIKEMAALKGASKEKQTEFEDVE</sequence>
<evidence type="ECO:0000313" key="1">
    <source>
        <dbReference type="EMBL" id="HIK00020.1"/>
    </source>
</evidence>
<evidence type="ECO:0000313" key="2">
    <source>
        <dbReference type="Proteomes" id="UP000646946"/>
    </source>
</evidence>
<dbReference type="EMBL" id="DVAB01000007">
    <property type="protein sequence ID" value="HIK00020.1"/>
    <property type="molecule type" value="Genomic_DNA"/>
</dbReference>
<protein>
    <submittedName>
        <fullName evidence="1">Uncharacterized protein</fullName>
    </submittedName>
</protein>
<organism evidence="1 2">
    <name type="scientific">Candidatus Naiadarchaeum limnaeum</name>
    <dbReference type="NCBI Taxonomy" id="2756139"/>
    <lineage>
        <taxon>Archaea</taxon>
        <taxon>Candidatus Undinarchaeota</taxon>
        <taxon>Candidatus Undinarchaeia</taxon>
        <taxon>Candidatus Naiadarchaeales</taxon>
        <taxon>Candidatus Naiadarchaeaceae</taxon>
        <taxon>Candidatus Naiadarchaeum</taxon>
    </lineage>
</organism>
<keyword evidence="2" id="KW-1185">Reference proteome</keyword>